<name>A0ABN3TIK3_9ACTN</name>
<evidence type="ECO:0000313" key="2">
    <source>
        <dbReference type="Proteomes" id="UP001501666"/>
    </source>
</evidence>
<sequence>MKFAYDLGLRGFDDEAQTVGPAHRVEFLTGRIIQFVTEASQALRAALPPGRQIAVDVYP</sequence>
<keyword evidence="2" id="KW-1185">Reference proteome</keyword>
<dbReference type="EMBL" id="BAAATE010000080">
    <property type="protein sequence ID" value="GAA2702395.1"/>
    <property type="molecule type" value="Genomic_DNA"/>
</dbReference>
<evidence type="ECO:0000313" key="1">
    <source>
        <dbReference type="EMBL" id="GAA2702395.1"/>
    </source>
</evidence>
<proteinExistence type="predicted"/>
<organism evidence="1 2">
    <name type="scientific">Nonomuraea recticatena</name>
    <dbReference type="NCBI Taxonomy" id="46178"/>
    <lineage>
        <taxon>Bacteria</taxon>
        <taxon>Bacillati</taxon>
        <taxon>Actinomycetota</taxon>
        <taxon>Actinomycetes</taxon>
        <taxon>Streptosporangiales</taxon>
        <taxon>Streptosporangiaceae</taxon>
        <taxon>Nonomuraea</taxon>
    </lineage>
</organism>
<dbReference type="Proteomes" id="UP001501666">
    <property type="component" value="Unassembled WGS sequence"/>
</dbReference>
<reference evidence="1 2" key="1">
    <citation type="journal article" date="2019" name="Int. J. Syst. Evol. Microbiol.">
        <title>The Global Catalogue of Microorganisms (GCM) 10K type strain sequencing project: providing services to taxonomists for standard genome sequencing and annotation.</title>
        <authorList>
            <consortium name="The Broad Institute Genomics Platform"/>
            <consortium name="The Broad Institute Genome Sequencing Center for Infectious Disease"/>
            <person name="Wu L."/>
            <person name="Ma J."/>
        </authorList>
    </citation>
    <scope>NUCLEOTIDE SEQUENCE [LARGE SCALE GENOMIC DNA]</scope>
    <source>
        <strain evidence="1 2">JCM 6835</strain>
    </source>
</reference>
<protein>
    <submittedName>
        <fullName evidence="1">Uncharacterized protein</fullName>
    </submittedName>
</protein>
<gene>
    <name evidence="1" type="ORF">GCM10010412_100430</name>
</gene>
<accession>A0ABN3TIK3</accession>
<comment type="caution">
    <text evidence="1">The sequence shown here is derived from an EMBL/GenBank/DDBJ whole genome shotgun (WGS) entry which is preliminary data.</text>
</comment>